<dbReference type="PANTHER" id="PTHR43695:SF1">
    <property type="entry name" value="RHAMNOGALACTURONAN ACETYLESTERASE"/>
    <property type="match status" value="1"/>
</dbReference>
<keyword evidence="5" id="KW-1185">Reference proteome</keyword>
<proteinExistence type="inferred from homology"/>
<feature type="domain" description="SGNH hydrolase-type esterase" evidence="3">
    <location>
        <begin position="33"/>
        <end position="226"/>
    </location>
</feature>
<evidence type="ECO:0000313" key="4">
    <source>
        <dbReference type="EMBL" id="MFH6981870.1"/>
    </source>
</evidence>
<dbReference type="InterPro" id="IPR037459">
    <property type="entry name" value="RhgT-like"/>
</dbReference>
<reference evidence="4 5" key="1">
    <citation type="journal article" date="2013" name="Int. J. Syst. Evol. Microbiol.">
        <title>Marinoscillum luteum sp. nov., isolated from marine sediment.</title>
        <authorList>
            <person name="Cha I.T."/>
            <person name="Park S.J."/>
            <person name="Kim S.J."/>
            <person name="Kim J.G."/>
            <person name="Jung M.Y."/>
            <person name="Shin K.S."/>
            <person name="Kwon K.K."/>
            <person name="Yang S.H."/>
            <person name="Seo Y.S."/>
            <person name="Rhee S.K."/>
        </authorList>
    </citation>
    <scope>NUCLEOTIDE SEQUENCE [LARGE SCALE GENOMIC DNA]</scope>
    <source>
        <strain evidence="4 5">KCTC 23939</strain>
    </source>
</reference>
<name>A0ABW7N380_9BACT</name>
<accession>A0ABW7N380</accession>
<protein>
    <submittedName>
        <fullName evidence="4">Rhamnogalacturonan acetylesterase</fullName>
    </submittedName>
</protein>
<dbReference type="PANTHER" id="PTHR43695">
    <property type="entry name" value="PUTATIVE (AFU_ORTHOLOGUE AFUA_2G17250)-RELATED"/>
    <property type="match status" value="1"/>
</dbReference>
<gene>
    <name evidence="4" type="ORF">ACHKAR_00395</name>
</gene>
<comment type="caution">
    <text evidence="4">The sequence shown here is derived from an EMBL/GenBank/DDBJ whole genome shotgun (WGS) entry which is preliminary data.</text>
</comment>
<keyword evidence="2" id="KW-0378">Hydrolase</keyword>
<comment type="similarity">
    <text evidence="1">Belongs to the 'GDSL' lipolytic enzyme family.</text>
</comment>
<organism evidence="4 5">
    <name type="scientific">Marinoscillum luteum</name>
    <dbReference type="NCBI Taxonomy" id="861051"/>
    <lineage>
        <taxon>Bacteria</taxon>
        <taxon>Pseudomonadati</taxon>
        <taxon>Bacteroidota</taxon>
        <taxon>Cytophagia</taxon>
        <taxon>Cytophagales</taxon>
        <taxon>Reichenbachiellaceae</taxon>
        <taxon>Marinoscillum</taxon>
    </lineage>
</organism>
<dbReference type="EMBL" id="JBIPKE010000005">
    <property type="protein sequence ID" value="MFH6981870.1"/>
    <property type="molecule type" value="Genomic_DNA"/>
</dbReference>
<dbReference type="Pfam" id="PF13472">
    <property type="entry name" value="Lipase_GDSL_2"/>
    <property type="match status" value="1"/>
</dbReference>
<dbReference type="Gene3D" id="3.40.50.1110">
    <property type="entry name" value="SGNH hydrolase"/>
    <property type="match status" value="1"/>
</dbReference>
<dbReference type="InterPro" id="IPR036514">
    <property type="entry name" value="SGNH_hydro_sf"/>
</dbReference>
<evidence type="ECO:0000259" key="3">
    <source>
        <dbReference type="Pfam" id="PF13472"/>
    </source>
</evidence>
<dbReference type="RefSeq" id="WP_395415712.1">
    <property type="nucleotide sequence ID" value="NZ_JBIPKE010000005.1"/>
</dbReference>
<dbReference type="SUPFAM" id="SSF52266">
    <property type="entry name" value="SGNH hydrolase"/>
    <property type="match status" value="1"/>
</dbReference>
<sequence length="252" mass="28903">MIRVIWKWAIPLFAGLLMSFGLLQEQQTVIYLIGDSTCAEKEVNAFPETGWGMPFVHFFDESIKVDNRAKNGRSTKSFMDEGRWEAVLKTMNSGDYVFIQFGHNDEVPSKVGRYTTPEEFQANLRRYVMDTRKKGALPVLLTPVSRRSFENGELVDTHEHYAQLVREVAQSDDVPLIDMTTLSMELVRNLGETESKWLYHHLDAGEHPNYPQGKSDDTHFNELGARKMAQLVLDEIRELNLELKNHIVAGTR</sequence>
<dbReference type="CDD" id="cd01821">
    <property type="entry name" value="Rhamnogalacturan_acetylesterase_like"/>
    <property type="match status" value="1"/>
</dbReference>
<dbReference type="Proteomes" id="UP001610063">
    <property type="component" value="Unassembled WGS sequence"/>
</dbReference>
<evidence type="ECO:0000256" key="2">
    <source>
        <dbReference type="ARBA" id="ARBA00022801"/>
    </source>
</evidence>
<evidence type="ECO:0000313" key="5">
    <source>
        <dbReference type="Proteomes" id="UP001610063"/>
    </source>
</evidence>
<evidence type="ECO:0000256" key="1">
    <source>
        <dbReference type="ARBA" id="ARBA00008668"/>
    </source>
</evidence>
<dbReference type="InterPro" id="IPR013830">
    <property type="entry name" value="SGNH_hydro"/>
</dbReference>